<dbReference type="EMBL" id="JANCYW010000010">
    <property type="protein sequence ID" value="KAK4536871.1"/>
    <property type="molecule type" value="Genomic_DNA"/>
</dbReference>
<keyword evidence="4" id="KW-1185">Reference proteome</keyword>
<evidence type="ECO:0000256" key="1">
    <source>
        <dbReference type="SAM" id="Coils"/>
    </source>
</evidence>
<organism evidence="3 4">
    <name type="scientific">Cyanidium caldarium</name>
    <name type="common">Red alga</name>
    <dbReference type="NCBI Taxonomy" id="2771"/>
    <lineage>
        <taxon>Eukaryota</taxon>
        <taxon>Rhodophyta</taxon>
        <taxon>Bangiophyceae</taxon>
        <taxon>Cyanidiales</taxon>
        <taxon>Cyanidiaceae</taxon>
        <taxon>Cyanidium</taxon>
    </lineage>
</organism>
<keyword evidence="2" id="KW-0472">Membrane</keyword>
<dbReference type="InterPro" id="IPR044200">
    <property type="entry name" value="At5g03900-like"/>
</dbReference>
<accession>A0AAV9IXJ4</accession>
<sequence>MPLGFVLVSWCGAQGTGRMLRRASSAGARPTRWRAPRMPPVQPLLPTPWLEAPAPGARVHRNGFWRMTLSDSESMRFGLTRSDDRVLEAVEKLGGRVSVADVAARAGLDLSATERGLLALAGLVGAHLEVSRDGELVYNFASDVRQQLLRRSLTAALRQRWKQVQPFFAYLMRISFGVMLLVSISIVFASLVVISSSSQGRDNERRPSYGRDPAWSASNTYIWLGPNPFEVIFYPRPYNYSTRRRKEGMSFLESIFSFLFGDGDPNADLDERRWQRVAARIRECGGAVTAEQLAPFLQVPLPSSGDHSSTVVDESFMLPVLLRLDGRPEVTDDGDIVYVFPSLLTTAAVDATGVDAPGTIESAEVLQERPLVFSKASSLQIGGAIALGAVNFLGAITLGTYMSNIAAYQLGFLRWLYPPLLAYAVAFLAIPLGRLAWLRAENRQIEARNAARRRWLELLQRGSAVLRRKLDSARRKRRQLKRILESDVIYTSGKSAAEQNQDVLEEFDKRLE</sequence>
<dbReference type="PANTHER" id="PTHR47380:SF4">
    <property type="entry name" value="OS02G0533000 PROTEIN"/>
    <property type="match status" value="1"/>
</dbReference>
<feature type="transmembrane region" description="Helical" evidence="2">
    <location>
        <begin position="420"/>
        <end position="438"/>
    </location>
</feature>
<name>A0AAV9IXJ4_CYACA</name>
<gene>
    <name evidence="3" type="ORF">CDCA_CDCA10G2896</name>
</gene>
<evidence type="ECO:0008006" key="5">
    <source>
        <dbReference type="Google" id="ProtNLM"/>
    </source>
</evidence>
<proteinExistence type="predicted"/>
<reference evidence="3 4" key="1">
    <citation type="submission" date="2022-07" db="EMBL/GenBank/DDBJ databases">
        <title>Genome-wide signatures of adaptation to extreme environments.</title>
        <authorList>
            <person name="Cho C.H."/>
            <person name="Yoon H.S."/>
        </authorList>
    </citation>
    <scope>NUCLEOTIDE SEQUENCE [LARGE SCALE GENOMIC DNA]</scope>
    <source>
        <strain evidence="3 4">DBV 063 E5</strain>
    </source>
</reference>
<keyword evidence="2" id="KW-1133">Transmembrane helix</keyword>
<evidence type="ECO:0000313" key="3">
    <source>
        <dbReference type="EMBL" id="KAK4536871.1"/>
    </source>
</evidence>
<feature type="transmembrane region" description="Helical" evidence="2">
    <location>
        <begin position="167"/>
        <end position="194"/>
    </location>
</feature>
<keyword evidence="2" id="KW-0812">Transmembrane</keyword>
<keyword evidence="1" id="KW-0175">Coiled coil</keyword>
<feature type="transmembrane region" description="Helical" evidence="2">
    <location>
        <begin position="379"/>
        <end position="400"/>
    </location>
</feature>
<dbReference type="PANTHER" id="PTHR47380">
    <property type="entry name" value="OS02G0533000 PROTEIN"/>
    <property type="match status" value="1"/>
</dbReference>
<evidence type="ECO:0000256" key="2">
    <source>
        <dbReference type="SAM" id="Phobius"/>
    </source>
</evidence>
<protein>
    <recommendedName>
        <fullName evidence="5">Iron-sulfur cluster biosynthesis family protein</fullName>
    </recommendedName>
</protein>
<dbReference type="Proteomes" id="UP001301350">
    <property type="component" value="Unassembled WGS sequence"/>
</dbReference>
<evidence type="ECO:0000313" key="4">
    <source>
        <dbReference type="Proteomes" id="UP001301350"/>
    </source>
</evidence>
<comment type="caution">
    <text evidence="3">The sequence shown here is derived from an EMBL/GenBank/DDBJ whole genome shotgun (WGS) entry which is preliminary data.</text>
</comment>
<feature type="coiled-coil region" evidence="1">
    <location>
        <begin position="456"/>
        <end position="483"/>
    </location>
</feature>
<dbReference type="AlphaFoldDB" id="A0AAV9IXJ4"/>